<dbReference type="SUPFAM" id="SSF52402">
    <property type="entry name" value="Adenine nucleotide alpha hydrolases-like"/>
    <property type="match status" value="1"/>
</dbReference>
<dbReference type="PANTHER" id="PTHR43169">
    <property type="entry name" value="EXSB FAMILY PROTEIN"/>
    <property type="match status" value="1"/>
</dbReference>
<organism evidence="1 2">
    <name type="scientific">Pyrococcus furiosus (strain ATCC 43587 / DSM 3638 / JCM 8422 / Vc1)</name>
    <dbReference type="NCBI Taxonomy" id="186497"/>
    <lineage>
        <taxon>Archaea</taxon>
        <taxon>Methanobacteriati</taxon>
        <taxon>Methanobacteriota</taxon>
        <taxon>Thermococci</taxon>
        <taxon>Thermococcales</taxon>
        <taxon>Thermococcaceae</taxon>
        <taxon>Pyrococcus</taxon>
    </lineage>
</organism>
<dbReference type="Gene3D" id="3.40.50.620">
    <property type="entry name" value="HUPs"/>
    <property type="match status" value="1"/>
</dbReference>
<dbReference type="InterPro" id="IPR052188">
    <property type="entry name" value="Ni-pincer_cofactor_biosynth"/>
</dbReference>
<dbReference type="EMBL" id="CP023154">
    <property type="protein sequence ID" value="QEK77939.1"/>
    <property type="molecule type" value="Genomic_DNA"/>
</dbReference>
<dbReference type="GeneID" id="13302010"/>
<dbReference type="PIRSF" id="PIRSF006601">
    <property type="entry name" value="ATPase_UCP006601"/>
    <property type="match status" value="1"/>
</dbReference>
<sequence length="246" mass="27980">MLKKAEKFEKIFRLESSLRALERVRDFLSQESYERLRELVLIRLKGIKIEEKELNSKVAVAFSGGSDSSATYKILAWAGFKVYPITAKLPQMRDEVLKRLESGGAIFVEIPEYMEVMEDLIRKRTAICGRCHSMVMRAVEERARELGAEIVASGDMLTVGSGSIYEKDGIVILNLPAFLALDKKELLEILGWKKYELKYGCPLWKEAAKRAPVLKKFGLQRVLRELRGGALPKEFAKELIIDILRA</sequence>
<dbReference type="AlphaFoldDB" id="A0A5C0XMP2"/>
<accession>A0A5C0XMP2</accession>
<gene>
    <name evidence="1" type="ORF">PFDSM3638_01015</name>
</gene>
<dbReference type="PANTHER" id="PTHR43169:SF1">
    <property type="entry name" value="ATPASE, PP-LOOP SUPERFAMILY-RELATED"/>
    <property type="match status" value="1"/>
</dbReference>
<dbReference type="InterPro" id="IPR014729">
    <property type="entry name" value="Rossmann-like_a/b/a_fold"/>
</dbReference>
<dbReference type="RefSeq" id="WP_011011327.1">
    <property type="nucleotide sequence ID" value="NC_003413.1"/>
</dbReference>
<dbReference type="GeneID" id="41712005"/>
<name>A0A5C0XMP2_PYRFU</name>
<dbReference type="OrthoDB" id="85793at2157"/>
<dbReference type="InterPro" id="IPR012096">
    <property type="entry name" value="ATPase_PP-loop_MJ1638"/>
</dbReference>
<proteinExistence type="predicted"/>
<reference evidence="1 2" key="1">
    <citation type="submission" date="2017-08" db="EMBL/GenBank/DDBJ databases">
        <title>Resequencing and Reannotation of the genome of Pyrococcus furiosus type strain DSM3638.</title>
        <authorList>
            <person name="Reichelt R.M."/>
            <person name="Bunk B."/>
        </authorList>
    </citation>
    <scope>NUCLEOTIDE SEQUENCE [LARGE SCALE GENOMIC DNA]</scope>
    <source>
        <strain evidence="1 2">DSM 3638</strain>
    </source>
</reference>
<evidence type="ECO:0000313" key="2">
    <source>
        <dbReference type="Proteomes" id="UP000324354"/>
    </source>
</evidence>
<protein>
    <submittedName>
        <fullName evidence="1">ATPase</fullName>
    </submittedName>
</protein>
<evidence type="ECO:0000313" key="1">
    <source>
        <dbReference type="EMBL" id="QEK77939.1"/>
    </source>
</evidence>
<dbReference type="Proteomes" id="UP000324354">
    <property type="component" value="Chromosome"/>
</dbReference>